<keyword evidence="2" id="KW-1133">Transmembrane helix</keyword>
<evidence type="ECO:0000256" key="2">
    <source>
        <dbReference type="SAM" id="Phobius"/>
    </source>
</evidence>
<accession>A0A7T3RCM7</accession>
<dbReference type="KEGG" id="tper:IWA51_10685"/>
<proteinExistence type="predicted"/>
<dbReference type="Proteomes" id="UP000595224">
    <property type="component" value="Chromosome"/>
</dbReference>
<keyword evidence="2" id="KW-0812">Transmembrane</keyword>
<gene>
    <name evidence="3" type="ORF">IWA51_10685</name>
</gene>
<name>A0A7T3RCM7_9SPIR</name>
<feature type="region of interest" description="Disordered" evidence="1">
    <location>
        <begin position="90"/>
        <end position="131"/>
    </location>
</feature>
<sequence>MNKKGFTLLFILVSTIANVLLTLLCIALLALTFIGVLKAFHIEAGSSAYGTALVVSFLVGLIISFFLYTKVSTLIIKKFNMTEKFEDKWLDHSRSRSENGSSSKEKPRQTKMPSSVLPTDEEKEEKEKWGE</sequence>
<feature type="transmembrane region" description="Helical" evidence="2">
    <location>
        <begin position="7"/>
        <end position="36"/>
    </location>
</feature>
<keyword evidence="2" id="KW-0472">Membrane</keyword>
<dbReference type="EMBL" id="CP064936">
    <property type="protein sequence ID" value="QQA00709.1"/>
    <property type="molecule type" value="Genomic_DNA"/>
</dbReference>
<organism evidence="3 4">
    <name type="scientific">Treponema peruense</name>
    <dbReference type="NCBI Taxonomy" id="2787628"/>
    <lineage>
        <taxon>Bacteria</taxon>
        <taxon>Pseudomonadati</taxon>
        <taxon>Spirochaetota</taxon>
        <taxon>Spirochaetia</taxon>
        <taxon>Spirochaetales</taxon>
        <taxon>Treponemataceae</taxon>
        <taxon>Treponema</taxon>
    </lineage>
</organism>
<dbReference type="AlphaFoldDB" id="A0A7T3RCM7"/>
<feature type="compositionally biased region" description="Basic and acidic residues" evidence="1">
    <location>
        <begin position="90"/>
        <end position="108"/>
    </location>
</feature>
<evidence type="ECO:0000313" key="3">
    <source>
        <dbReference type="EMBL" id="QQA00709.1"/>
    </source>
</evidence>
<protein>
    <submittedName>
        <fullName evidence="3">Uncharacterized protein</fullName>
    </submittedName>
</protein>
<dbReference type="RefSeq" id="WP_198442407.1">
    <property type="nucleotide sequence ID" value="NZ_CBCSHE010000008.1"/>
</dbReference>
<evidence type="ECO:0000256" key="1">
    <source>
        <dbReference type="SAM" id="MobiDB-lite"/>
    </source>
</evidence>
<feature type="transmembrane region" description="Helical" evidence="2">
    <location>
        <begin position="48"/>
        <end position="68"/>
    </location>
</feature>
<reference evidence="3 4" key="1">
    <citation type="submission" date="2020-11" db="EMBL/GenBank/DDBJ databases">
        <title>Treponema Peruensis nv. sp., first commensal Treponema isolated from human feces.</title>
        <authorList>
            <person name="Belkhou C."/>
            <person name="Raes J."/>
        </authorList>
    </citation>
    <scope>NUCLEOTIDE SEQUENCE [LARGE SCALE GENOMIC DNA]</scope>
    <source>
        <strain evidence="3 4">RCC2812</strain>
    </source>
</reference>
<keyword evidence="4" id="KW-1185">Reference proteome</keyword>
<evidence type="ECO:0000313" key="4">
    <source>
        <dbReference type="Proteomes" id="UP000595224"/>
    </source>
</evidence>